<dbReference type="AlphaFoldDB" id="A0A5C6F7B7"/>
<accession>A0A5C6F7B7</accession>
<reference evidence="2 3" key="1">
    <citation type="submission" date="2019-02" db="EMBL/GenBank/DDBJ databases">
        <title>Deep-cultivation of Planctomycetes and their phenomic and genomic characterization uncovers novel biology.</title>
        <authorList>
            <person name="Wiegand S."/>
            <person name="Jogler M."/>
            <person name="Boedeker C."/>
            <person name="Pinto D."/>
            <person name="Vollmers J."/>
            <person name="Rivas-Marin E."/>
            <person name="Kohn T."/>
            <person name="Peeters S.H."/>
            <person name="Heuer A."/>
            <person name="Rast P."/>
            <person name="Oberbeckmann S."/>
            <person name="Bunk B."/>
            <person name="Jeske O."/>
            <person name="Meyerdierks A."/>
            <person name="Storesund J.E."/>
            <person name="Kallscheuer N."/>
            <person name="Luecker S."/>
            <person name="Lage O.M."/>
            <person name="Pohl T."/>
            <person name="Merkel B.J."/>
            <person name="Hornburger P."/>
            <person name="Mueller R.-W."/>
            <person name="Bruemmer F."/>
            <person name="Labrenz M."/>
            <person name="Spormann A.M."/>
            <person name="Op Den Camp H."/>
            <person name="Overmann J."/>
            <person name="Amann R."/>
            <person name="Jetten M.S.M."/>
            <person name="Mascher T."/>
            <person name="Medema M.H."/>
            <person name="Devos D.P."/>
            <person name="Kaster A.-K."/>
            <person name="Ovreas L."/>
            <person name="Rohde M."/>
            <person name="Galperin M.Y."/>
            <person name="Jogler C."/>
        </authorList>
    </citation>
    <scope>NUCLEOTIDE SEQUENCE [LARGE SCALE GENOMIC DNA]</scope>
    <source>
        <strain evidence="2 3">Poly59</strain>
    </source>
</reference>
<feature type="domain" description="DinB-like" evidence="1">
    <location>
        <begin position="32"/>
        <end position="175"/>
    </location>
</feature>
<evidence type="ECO:0000259" key="1">
    <source>
        <dbReference type="Pfam" id="PF12867"/>
    </source>
</evidence>
<evidence type="ECO:0000313" key="2">
    <source>
        <dbReference type="EMBL" id="TWU57603.1"/>
    </source>
</evidence>
<dbReference type="Proteomes" id="UP000317977">
    <property type="component" value="Unassembled WGS sequence"/>
</dbReference>
<dbReference type="InterPro" id="IPR024775">
    <property type="entry name" value="DinB-like"/>
</dbReference>
<evidence type="ECO:0000313" key="3">
    <source>
        <dbReference type="Proteomes" id="UP000317977"/>
    </source>
</evidence>
<dbReference type="Gene3D" id="1.20.120.450">
    <property type="entry name" value="dinb family like domain"/>
    <property type="match status" value="1"/>
</dbReference>
<dbReference type="EMBL" id="SJPX01000001">
    <property type="protein sequence ID" value="TWU57603.1"/>
    <property type="molecule type" value="Genomic_DNA"/>
</dbReference>
<dbReference type="InterPro" id="IPR034660">
    <property type="entry name" value="DinB/YfiT-like"/>
</dbReference>
<sequence length="188" mass="20649">MRAEIAIIPGMNTPPLPTAETVPSMLAGAIGQIEFARRYTLELLAATPRERWFEMPADLPTNIAWQVGHLTVSQYGLLLFRIRGREPDDLELIPGKFRKAYGRGSVPSADPASQPSPGELLDRMAKVYEVAGRELPSVDAATLLEPVDMPYAAFPNKLGAILFCPLHEQIHCGHIGMLRRALGLDPVR</sequence>
<name>A0A5C6F7B7_9BACT</name>
<proteinExistence type="predicted"/>
<organism evidence="2 3">
    <name type="scientific">Rubripirellula reticaptiva</name>
    <dbReference type="NCBI Taxonomy" id="2528013"/>
    <lineage>
        <taxon>Bacteria</taxon>
        <taxon>Pseudomonadati</taxon>
        <taxon>Planctomycetota</taxon>
        <taxon>Planctomycetia</taxon>
        <taxon>Pirellulales</taxon>
        <taxon>Pirellulaceae</taxon>
        <taxon>Rubripirellula</taxon>
    </lineage>
</organism>
<dbReference type="SUPFAM" id="SSF109854">
    <property type="entry name" value="DinB/YfiT-like putative metalloenzymes"/>
    <property type="match status" value="1"/>
</dbReference>
<keyword evidence="3" id="KW-1185">Reference proteome</keyword>
<comment type="caution">
    <text evidence="2">The sequence shown here is derived from an EMBL/GenBank/DDBJ whole genome shotgun (WGS) entry which is preliminary data.</text>
</comment>
<gene>
    <name evidence="2" type="ORF">Poly59_05100</name>
</gene>
<dbReference type="Pfam" id="PF12867">
    <property type="entry name" value="DinB_2"/>
    <property type="match status" value="1"/>
</dbReference>
<protein>
    <submittedName>
        <fullName evidence="2">DinB superfamily protein</fullName>
    </submittedName>
</protein>